<gene>
    <name evidence="1" type="ORF">GCM10011374_30560</name>
</gene>
<organism evidence="1 2">
    <name type="scientific">Kocuria dechangensis</name>
    <dbReference type="NCBI Taxonomy" id="1176249"/>
    <lineage>
        <taxon>Bacteria</taxon>
        <taxon>Bacillati</taxon>
        <taxon>Actinomycetota</taxon>
        <taxon>Actinomycetes</taxon>
        <taxon>Micrococcales</taxon>
        <taxon>Micrococcaceae</taxon>
        <taxon>Kocuria</taxon>
    </lineage>
</organism>
<reference evidence="1" key="2">
    <citation type="submission" date="2020-09" db="EMBL/GenBank/DDBJ databases">
        <authorList>
            <person name="Sun Q."/>
            <person name="Zhou Y."/>
        </authorList>
    </citation>
    <scope>NUCLEOTIDE SEQUENCE</scope>
    <source>
        <strain evidence="1">CGMCC 1.12187</strain>
    </source>
</reference>
<protein>
    <submittedName>
        <fullName evidence="1">Uncharacterized protein</fullName>
    </submittedName>
</protein>
<sequence length="85" mass="9795">MPLDTMHRWANQGTGPVRFLAEIAPGHEGFEKGQQILYGLASDGMLEHRWEHGKPVARHRGTFEEAMFWFHRTICTVEDDDPDTM</sequence>
<dbReference type="Proteomes" id="UP000638848">
    <property type="component" value="Unassembled WGS sequence"/>
</dbReference>
<name>A0A917H2K5_9MICC</name>
<evidence type="ECO:0000313" key="1">
    <source>
        <dbReference type="EMBL" id="GGG64772.1"/>
    </source>
</evidence>
<keyword evidence="2" id="KW-1185">Reference proteome</keyword>
<dbReference type="EMBL" id="BMEQ01000019">
    <property type="protein sequence ID" value="GGG64772.1"/>
    <property type="molecule type" value="Genomic_DNA"/>
</dbReference>
<dbReference type="AlphaFoldDB" id="A0A917H2K5"/>
<comment type="caution">
    <text evidence="1">The sequence shown here is derived from an EMBL/GenBank/DDBJ whole genome shotgun (WGS) entry which is preliminary data.</text>
</comment>
<evidence type="ECO:0000313" key="2">
    <source>
        <dbReference type="Proteomes" id="UP000638848"/>
    </source>
</evidence>
<proteinExistence type="predicted"/>
<dbReference type="RefSeq" id="WP_188538741.1">
    <property type="nucleotide sequence ID" value="NZ_BMEQ01000019.1"/>
</dbReference>
<reference evidence="1" key="1">
    <citation type="journal article" date="2014" name="Int. J. Syst. Evol. Microbiol.">
        <title>Complete genome sequence of Corynebacterium casei LMG S-19264T (=DSM 44701T), isolated from a smear-ripened cheese.</title>
        <authorList>
            <consortium name="US DOE Joint Genome Institute (JGI-PGF)"/>
            <person name="Walter F."/>
            <person name="Albersmeier A."/>
            <person name="Kalinowski J."/>
            <person name="Ruckert C."/>
        </authorList>
    </citation>
    <scope>NUCLEOTIDE SEQUENCE</scope>
    <source>
        <strain evidence="1">CGMCC 1.12187</strain>
    </source>
</reference>
<accession>A0A917H2K5</accession>